<dbReference type="PANTHER" id="PTHR33356:SF13">
    <property type="entry name" value="DUF4005 DOMAIN-CONTAINING PROTEIN"/>
    <property type="match status" value="1"/>
</dbReference>
<protein>
    <submittedName>
        <fullName evidence="2">Phosphoglycerate mutase</fullName>
    </submittedName>
</protein>
<feature type="region of interest" description="Disordered" evidence="1">
    <location>
        <begin position="48"/>
        <end position="80"/>
    </location>
</feature>
<dbReference type="Proteomes" id="UP001163823">
    <property type="component" value="Unassembled WGS sequence"/>
</dbReference>
<accession>A0AAD7KN58</accession>
<organism evidence="2 3">
    <name type="scientific">Quillaja saponaria</name>
    <name type="common">Soap bark tree</name>
    <dbReference type="NCBI Taxonomy" id="32244"/>
    <lineage>
        <taxon>Eukaryota</taxon>
        <taxon>Viridiplantae</taxon>
        <taxon>Streptophyta</taxon>
        <taxon>Embryophyta</taxon>
        <taxon>Tracheophyta</taxon>
        <taxon>Spermatophyta</taxon>
        <taxon>Magnoliopsida</taxon>
        <taxon>eudicotyledons</taxon>
        <taxon>Gunneridae</taxon>
        <taxon>Pentapetalae</taxon>
        <taxon>rosids</taxon>
        <taxon>fabids</taxon>
        <taxon>Fabales</taxon>
        <taxon>Quillajaceae</taxon>
        <taxon>Quillaja</taxon>
    </lineage>
</organism>
<dbReference type="KEGG" id="qsa:O6P43_034433"/>
<dbReference type="PANTHER" id="PTHR33356">
    <property type="entry name" value="TIP41-LIKE PROTEIN"/>
    <property type="match status" value="1"/>
</dbReference>
<dbReference type="AlphaFoldDB" id="A0AAD7KN58"/>
<sequence length="186" mass="20617">MATTAFEDGDVGFEEAIAWLPSCVLDDQACDSTKVFMMRHHNCEQLQYRPKSAAEPPLLHSKPSSRPYQRPKHNNNWASGGHGMRAVFLDSSQKSGGTGVFLPQTAATHFKPSKKPACAPVLLPARVVQALNLNVHALGLQISPRLDSNKTNRKYNIDKDVAKQCCVISQNQNSSPELFLPKEWTY</sequence>
<reference evidence="2" key="1">
    <citation type="journal article" date="2023" name="Science">
        <title>Elucidation of the pathway for biosynthesis of saponin adjuvants from the soapbark tree.</title>
        <authorList>
            <person name="Reed J."/>
            <person name="Orme A."/>
            <person name="El-Demerdash A."/>
            <person name="Owen C."/>
            <person name="Martin L.B.B."/>
            <person name="Misra R.C."/>
            <person name="Kikuchi S."/>
            <person name="Rejzek M."/>
            <person name="Martin A.C."/>
            <person name="Harkess A."/>
            <person name="Leebens-Mack J."/>
            <person name="Louveau T."/>
            <person name="Stephenson M.J."/>
            <person name="Osbourn A."/>
        </authorList>
    </citation>
    <scope>NUCLEOTIDE SEQUENCE</scope>
    <source>
        <strain evidence="2">S10</strain>
    </source>
</reference>
<proteinExistence type="predicted"/>
<keyword evidence="3" id="KW-1185">Reference proteome</keyword>
<gene>
    <name evidence="2" type="ORF">O6P43_034433</name>
</gene>
<name>A0AAD7KN58_QUISA</name>
<evidence type="ECO:0000256" key="1">
    <source>
        <dbReference type="SAM" id="MobiDB-lite"/>
    </source>
</evidence>
<evidence type="ECO:0000313" key="3">
    <source>
        <dbReference type="Proteomes" id="UP001163823"/>
    </source>
</evidence>
<comment type="caution">
    <text evidence="2">The sequence shown here is derived from an EMBL/GenBank/DDBJ whole genome shotgun (WGS) entry which is preliminary data.</text>
</comment>
<dbReference type="EMBL" id="JARAOO010000026">
    <property type="protein sequence ID" value="KAJ7942531.1"/>
    <property type="molecule type" value="Genomic_DNA"/>
</dbReference>
<evidence type="ECO:0000313" key="2">
    <source>
        <dbReference type="EMBL" id="KAJ7942531.1"/>
    </source>
</evidence>